<accession>A0A6G0WSZ7</accession>
<feature type="region of interest" description="Disordered" evidence="1">
    <location>
        <begin position="108"/>
        <end position="136"/>
    </location>
</feature>
<proteinExistence type="predicted"/>
<organism evidence="2 3">
    <name type="scientific">Aphanomyces euteiches</name>
    <dbReference type="NCBI Taxonomy" id="100861"/>
    <lineage>
        <taxon>Eukaryota</taxon>
        <taxon>Sar</taxon>
        <taxon>Stramenopiles</taxon>
        <taxon>Oomycota</taxon>
        <taxon>Saprolegniomycetes</taxon>
        <taxon>Saprolegniales</taxon>
        <taxon>Verrucalvaceae</taxon>
        <taxon>Aphanomyces</taxon>
    </lineage>
</organism>
<evidence type="ECO:0000313" key="3">
    <source>
        <dbReference type="Proteomes" id="UP000481153"/>
    </source>
</evidence>
<gene>
    <name evidence="2" type="ORF">Ae201684_011984</name>
</gene>
<keyword evidence="3" id="KW-1185">Reference proteome</keyword>
<protein>
    <submittedName>
        <fullName evidence="2">Uncharacterized protein</fullName>
    </submittedName>
</protein>
<dbReference type="AlphaFoldDB" id="A0A6G0WSZ7"/>
<name>A0A6G0WSZ7_9STRA</name>
<reference evidence="2 3" key="1">
    <citation type="submission" date="2019-07" db="EMBL/GenBank/DDBJ databases">
        <title>Genomics analysis of Aphanomyces spp. identifies a new class of oomycete effector associated with host adaptation.</title>
        <authorList>
            <person name="Gaulin E."/>
        </authorList>
    </citation>
    <scope>NUCLEOTIDE SEQUENCE [LARGE SCALE GENOMIC DNA]</scope>
    <source>
        <strain evidence="2 3">ATCC 201684</strain>
    </source>
</reference>
<sequence>MKEDYSDYHWLMTQHSGEGLSGMSNEQWSELDTEFPYYSTIQKIVGDTLATGEFISGPGDRHDDDSGVANDRQLYGDELTVSNMSDESNDENNGGNVHLSAAQKRAKLINDSMKSSRKRKHAENDEKMRLRKKNSASIESIANSISNMVQIMAAKNNVPHVLMEAEEKEDV</sequence>
<dbReference type="VEuPathDB" id="FungiDB:AeMF1_018115"/>
<dbReference type="EMBL" id="VJMJ01000153">
    <property type="protein sequence ID" value="KAF0730562.1"/>
    <property type="molecule type" value="Genomic_DNA"/>
</dbReference>
<evidence type="ECO:0000256" key="1">
    <source>
        <dbReference type="SAM" id="MobiDB-lite"/>
    </source>
</evidence>
<comment type="caution">
    <text evidence="2">The sequence shown here is derived from an EMBL/GenBank/DDBJ whole genome shotgun (WGS) entry which is preliminary data.</text>
</comment>
<dbReference type="Proteomes" id="UP000481153">
    <property type="component" value="Unassembled WGS sequence"/>
</dbReference>
<evidence type="ECO:0000313" key="2">
    <source>
        <dbReference type="EMBL" id="KAF0730562.1"/>
    </source>
</evidence>